<evidence type="ECO:0000313" key="2">
    <source>
        <dbReference type="Proteomes" id="UP000821865"/>
    </source>
</evidence>
<gene>
    <name evidence="1" type="ORF">HPB49_004909</name>
</gene>
<name>A0ACB8DUY6_DERSI</name>
<dbReference type="Proteomes" id="UP000821865">
    <property type="component" value="Chromosome 1"/>
</dbReference>
<accession>A0ACB8DUY6</accession>
<proteinExistence type="predicted"/>
<sequence length="442" mass="48095">MPNSSPKFATKHKFSRPTKKRKLFNFQKRRGSPSEVIDDSLLPEPSVTEDSAEDCGIGLAGGSGSDSGRVRQTFRHDTVMLEPADLLKIEKDAEEKLRNLASRPATKPKSELLVCAADAAAASDAAAEGSDVMNTRFAVVSLDAINALLSFFKCKVCGGDASMRKGERDYGLAIKMVVSCEICGDSVSVWSSPRANSRTTCNPFVVNILAVRAMKTTGNKQTALNDIFAIMNVSTRGMHTKTWQAHQKSKLTPAATAAADKCMSESALAVRNLYNELKLGDPGNIAVSYDGSWMTRGHSSHMCVGAIIELFTGLVLDYVVLSNFCAGCERGPKEGDPTYQSWKERHVCQKNSSKKSGEMEVEAGLMLFERSLKKHNLRYTTILSDGDSRTFLALQEAKVYGYIPISKEDCVNHVEKRMGSALRNLISKQKGTGTESPGGRVN</sequence>
<dbReference type="EMBL" id="CM023470">
    <property type="protein sequence ID" value="KAH7978247.1"/>
    <property type="molecule type" value="Genomic_DNA"/>
</dbReference>
<reference evidence="1" key="1">
    <citation type="submission" date="2020-05" db="EMBL/GenBank/DDBJ databases">
        <title>Large-scale comparative analyses of tick genomes elucidate their genetic diversity and vector capacities.</title>
        <authorList>
            <person name="Jia N."/>
            <person name="Wang J."/>
            <person name="Shi W."/>
            <person name="Du L."/>
            <person name="Sun Y."/>
            <person name="Zhan W."/>
            <person name="Jiang J."/>
            <person name="Wang Q."/>
            <person name="Zhang B."/>
            <person name="Ji P."/>
            <person name="Sakyi L.B."/>
            <person name="Cui X."/>
            <person name="Yuan T."/>
            <person name="Jiang B."/>
            <person name="Yang W."/>
            <person name="Lam T.T.-Y."/>
            <person name="Chang Q."/>
            <person name="Ding S."/>
            <person name="Wang X."/>
            <person name="Zhu J."/>
            <person name="Ruan X."/>
            <person name="Zhao L."/>
            <person name="Wei J."/>
            <person name="Que T."/>
            <person name="Du C."/>
            <person name="Cheng J."/>
            <person name="Dai P."/>
            <person name="Han X."/>
            <person name="Huang E."/>
            <person name="Gao Y."/>
            <person name="Liu J."/>
            <person name="Shao H."/>
            <person name="Ye R."/>
            <person name="Li L."/>
            <person name="Wei W."/>
            <person name="Wang X."/>
            <person name="Wang C."/>
            <person name="Yang T."/>
            <person name="Huo Q."/>
            <person name="Li W."/>
            <person name="Guo W."/>
            <person name="Chen H."/>
            <person name="Zhou L."/>
            <person name="Ni X."/>
            <person name="Tian J."/>
            <person name="Zhou Y."/>
            <person name="Sheng Y."/>
            <person name="Liu T."/>
            <person name="Pan Y."/>
            <person name="Xia L."/>
            <person name="Li J."/>
            <person name="Zhao F."/>
            <person name="Cao W."/>
        </authorList>
    </citation>
    <scope>NUCLEOTIDE SEQUENCE</scope>
    <source>
        <strain evidence="1">Dsil-2018</strain>
    </source>
</reference>
<keyword evidence="2" id="KW-1185">Reference proteome</keyword>
<comment type="caution">
    <text evidence="1">The sequence shown here is derived from an EMBL/GenBank/DDBJ whole genome shotgun (WGS) entry which is preliminary data.</text>
</comment>
<evidence type="ECO:0000313" key="1">
    <source>
        <dbReference type="EMBL" id="KAH7978247.1"/>
    </source>
</evidence>
<protein>
    <submittedName>
        <fullName evidence="1">Uncharacterized protein</fullName>
    </submittedName>
</protein>
<organism evidence="1 2">
    <name type="scientific">Dermacentor silvarum</name>
    <name type="common">Tick</name>
    <dbReference type="NCBI Taxonomy" id="543639"/>
    <lineage>
        <taxon>Eukaryota</taxon>
        <taxon>Metazoa</taxon>
        <taxon>Ecdysozoa</taxon>
        <taxon>Arthropoda</taxon>
        <taxon>Chelicerata</taxon>
        <taxon>Arachnida</taxon>
        <taxon>Acari</taxon>
        <taxon>Parasitiformes</taxon>
        <taxon>Ixodida</taxon>
        <taxon>Ixodoidea</taxon>
        <taxon>Ixodidae</taxon>
        <taxon>Rhipicephalinae</taxon>
        <taxon>Dermacentor</taxon>
    </lineage>
</organism>